<name>A0A194Q7M4_PAPXU</name>
<dbReference type="Proteomes" id="UP000053268">
    <property type="component" value="Unassembled WGS sequence"/>
</dbReference>
<dbReference type="EMBL" id="KQ459579">
    <property type="protein sequence ID" value="KPI99405.1"/>
    <property type="molecule type" value="Genomic_DNA"/>
</dbReference>
<proteinExistence type="predicted"/>
<evidence type="ECO:0000313" key="2">
    <source>
        <dbReference type="Proteomes" id="UP000053268"/>
    </source>
</evidence>
<sequence length="168" mass="18062">MPLDADLNCTDVVSPGCELKGLRTWKDICLVRNKLSQQQLADPLRSNRFIGAAALAANNLGGWQAVLPSRATVVRCCLVCVRICVRGVHEMNAAVCVASGSAPRPRTNLGEIDDSRRRLCLRAAQLMRSIATMYSGGSDMRPAIEVALWACVYQLAASGLFVLVSACV</sequence>
<protein>
    <submittedName>
        <fullName evidence="1">Uncharacterized protein</fullName>
    </submittedName>
</protein>
<keyword evidence="2" id="KW-1185">Reference proteome</keyword>
<dbReference type="AlphaFoldDB" id="A0A194Q7M4"/>
<gene>
    <name evidence="1" type="ORF">RR46_03770</name>
</gene>
<organism evidence="1 2">
    <name type="scientific">Papilio xuthus</name>
    <name type="common">Asian swallowtail butterfly</name>
    <dbReference type="NCBI Taxonomy" id="66420"/>
    <lineage>
        <taxon>Eukaryota</taxon>
        <taxon>Metazoa</taxon>
        <taxon>Ecdysozoa</taxon>
        <taxon>Arthropoda</taxon>
        <taxon>Hexapoda</taxon>
        <taxon>Insecta</taxon>
        <taxon>Pterygota</taxon>
        <taxon>Neoptera</taxon>
        <taxon>Endopterygota</taxon>
        <taxon>Lepidoptera</taxon>
        <taxon>Glossata</taxon>
        <taxon>Ditrysia</taxon>
        <taxon>Papilionoidea</taxon>
        <taxon>Papilionidae</taxon>
        <taxon>Papilioninae</taxon>
        <taxon>Papilio</taxon>
    </lineage>
</organism>
<evidence type="ECO:0000313" key="1">
    <source>
        <dbReference type="EMBL" id="KPI99405.1"/>
    </source>
</evidence>
<accession>A0A194Q7M4</accession>
<reference evidence="1 2" key="1">
    <citation type="journal article" date="2015" name="Nat. Commun.">
        <title>Outbred genome sequencing and CRISPR/Cas9 gene editing in butterflies.</title>
        <authorList>
            <person name="Li X."/>
            <person name="Fan D."/>
            <person name="Zhang W."/>
            <person name="Liu G."/>
            <person name="Zhang L."/>
            <person name="Zhao L."/>
            <person name="Fang X."/>
            <person name="Chen L."/>
            <person name="Dong Y."/>
            <person name="Chen Y."/>
            <person name="Ding Y."/>
            <person name="Zhao R."/>
            <person name="Feng M."/>
            <person name="Zhu Y."/>
            <person name="Feng Y."/>
            <person name="Jiang X."/>
            <person name="Zhu D."/>
            <person name="Xiang H."/>
            <person name="Feng X."/>
            <person name="Li S."/>
            <person name="Wang J."/>
            <person name="Zhang G."/>
            <person name="Kronforst M.R."/>
            <person name="Wang W."/>
        </authorList>
    </citation>
    <scope>NUCLEOTIDE SEQUENCE [LARGE SCALE GENOMIC DNA]</scope>
    <source>
        <strain evidence="1">Ya'a_city_454_Px</strain>
        <tissue evidence="1">Whole body</tissue>
    </source>
</reference>